<dbReference type="InterPro" id="IPR055482">
    <property type="entry name" value="DUF7054"/>
</dbReference>
<name>A0AAQ3P0K1_VIGMU</name>
<organism evidence="2 3">
    <name type="scientific">Vigna mungo</name>
    <name type="common">Black gram</name>
    <name type="synonym">Phaseolus mungo</name>
    <dbReference type="NCBI Taxonomy" id="3915"/>
    <lineage>
        <taxon>Eukaryota</taxon>
        <taxon>Viridiplantae</taxon>
        <taxon>Streptophyta</taxon>
        <taxon>Embryophyta</taxon>
        <taxon>Tracheophyta</taxon>
        <taxon>Spermatophyta</taxon>
        <taxon>Magnoliopsida</taxon>
        <taxon>eudicotyledons</taxon>
        <taxon>Gunneridae</taxon>
        <taxon>Pentapetalae</taxon>
        <taxon>rosids</taxon>
        <taxon>fabids</taxon>
        <taxon>Fabales</taxon>
        <taxon>Fabaceae</taxon>
        <taxon>Papilionoideae</taxon>
        <taxon>50 kb inversion clade</taxon>
        <taxon>NPAAA clade</taxon>
        <taxon>indigoferoid/millettioid clade</taxon>
        <taxon>Phaseoleae</taxon>
        <taxon>Vigna</taxon>
    </lineage>
</organism>
<dbReference type="EMBL" id="CP144698">
    <property type="protein sequence ID" value="WVZ17723.1"/>
    <property type="molecule type" value="Genomic_DNA"/>
</dbReference>
<accession>A0AAQ3P0K1</accession>
<dbReference type="AlphaFoldDB" id="A0AAQ3P0K1"/>
<dbReference type="PANTHER" id="PTHR33270:SF7">
    <property type="entry name" value="SNRNP25 UBIQUITIN-LIKE DOMAIN-CONTAINING PROTEIN"/>
    <property type="match status" value="1"/>
</dbReference>
<reference evidence="2 3" key="1">
    <citation type="journal article" date="2023" name="Life. Sci Alliance">
        <title>Evolutionary insights into 3D genome organization and epigenetic landscape of Vigna mungo.</title>
        <authorList>
            <person name="Junaid A."/>
            <person name="Singh B."/>
            <person name="Bhatia S."/>
        </authorList>
    </citation>
    <scope>NUCLEOTIDE SEQUENCE [LARGE SCALE GENOMIC DNA]</scope>
    <source>
        <strain evidence="2">Urdbean</strain>
    </source>
</reference>
<dbReference type="InterPro" id="IPR040358">
    <property type="entry name" value="At4g22758-like"/>
</dbReference>
<gene>
    <name evidence="2" type="ORF">V8G54_010705</name>
</gene>
<dbReference type="Pfam" id="PF23156">
    <property type="entry name" value="DUF7054"/>
    <property type="match status" value="1"/>
</dbReference>
<dbReference type="Proteomes" id="UP001374535">
    <property type="component" value="Chromosome 3"/>
</dbReference>
<proteinExistence type="predicted"/>
<sequence length="196" mass="22318">MAHGAAMGVVKVSASFFDPHSSPQLQPQNRVVVRHVTVWARSPSSSLHHHRVADIGPIVATHGHHREWSRCWRDHLLSSLKSRMEGPEEMKLSLFLFFGTMMDNRDVGKAVWRKFYAFVKGVKNEVFSPAIKGVGECEHRDDVRVVEVVISPENTVADLIKAALASYMKEKRRSLLKNNYPKCYYLHYSSFALQSK</sequence>
<keyword evidence="3" id="KW-1185">Reference proteome</keyword>
<evidence type="ECO:0000313" key="2">
    <source>
        <dbReference type="EMBL" id="WVZ17723.1"/>
    </source>
</evidence>
<dbReference type="PANTHER" id="PTHR33270">
    <property type="entry name" value="BNAC05G50380D PROTEIN"/>
    <property type="match status" value="1"/>
</dbReference>
<evidence type="ECO:0000313" key="3">
    <source>
        <dbReference type="Proteomes" id="UP001374535"/>
    </source>
</evidence>
<evidence type="ECO:0000259" key="1">
    <source>
        <dbReference type="Pfam" id="PF23156"/>
    </source>
</evidence>
<feature type="domain" description="DUF7054" evidence="1">
    <location>
        <begin position="145"/>
        <end position="195"/>
    </location>
</feature>
<protein>
    <recommendedName>
        <fullName evidence="1">DUF7054 domain-containing protein</fullName>
    </recommendedName>
</protein>